<dbReference type="HAMAP" id="MF_01522">
    <property type="entry name" value="Kup"/>
    <property type="match status" value="1"/>
</dbReference>
<feature type="domain" description="K+ potassium transporter integral membrane" evidence="14">
    <location>
        <begin position="14"/>
        <end position="464"/>
    </location>
</feature>
<feature type="transmembrane region" description="Helical" evidence="13">
    <location>
        <begin position="426"/>
        <end position="443"/>
    </location>
</feature>
<feature type="transmembrane region" description="Helical" evidence="13">
    <location>
        <begin position="9"/>
        <end position="30"/>
    </location>
</feature>
<evidence type="ECO:0000256" key="2">
    <source>
        <dbReference type="ARBA" id="ARBA00007019"/>
    </source>
</evidence>
<keyword evidence="6 13" id="KW-0633">Potassium transport</keyword>
<accession>A0A7W9ZJI5</accession>
<evidence type="ECO:0000256" key="3">
    <source>
        <dbReference type="ARBA" id="ARBA00022448"/>
    </source>
</evidence>
<dbReference type="GO" id="GO:0015079">
    <property type="term" value="F:potassium ion transmembrane transporter activity"/>
    <property type="evidence" value="ECO:0007669"/>
    <property type="project" value="UniProtKB-UniRule"/>
</dbReference>
<keyword evidence="9 13" id="KW-0630">Potassium</keyword>
<dbReference type="InterPro" id="IPR053952">
    <property type="entry name" value="K_trans_C"/>
</dbReference>
<evidence type="ECO:0000256" key="1">
    <source>
        <dbReference type="ARBA" id="ARBA00004141"/>
    </source>
</evidence>
<feature type="transmembrane region" description="Helical" evidence="13">
    <location>
        <begin position="101"/>
        <end position="125"/>
    </location>
</feature>
<feature type="transmembrane region" description="Helical" evidence="13">
    <location>
        <begin position="176"/>
        <end position="202"/>
    </location>
</feature>
<dbReference type="RefSeq" id="WP_184264211.1">
    <property type="nucleotide sequence ID" value="NZ_JACIIX010000011.1"/>
</dbReference>
<evidence type="ECO:0000256" key="13">
    <source>
        <dbReference type="HAMAP-Rule" id="MF_01522"/>
    </source>
</evidence>
<feature type="transmembrane region" description="Helical" evidence="13">
    <location>
        <begin position="366"/>
        <end position="388"/>
    </location>
</feature>
<keyword evidence="4 13" id="KW-1003">Cell membrane</keyword>
<comment type="catalytic activity">
    <reaction evidence="13">
        <text>K(+)(in) + H(+)(in) = K(+)(out) + H(+)(out)</text>
        <dbReference type="Rhea" id="RHEA:28490"/>
        <dbReference type="ChEBI" id="CHEBI:15378"/>
        <dbReference type="ChEBI" id="CHEBI:29103"/>
    </reaction>
</comment>
<dbReference type="Pfam" id="PF22776">
    <property type="entry name" value="K_trans_C"/>
    <property type="match status" value="1"/>
</dbReference>
<name>A0A7W9ZJI5_NOVIT</name>
<feature type="transmembrane region" description="Helical" evidence="13">
    <location>
        <begin position="400"/>
        <end position="420"/>
    </location>
</feature>
<dbReference type="InterPro" id="IPR053951">
    <property type="entry name" value="K_trans_N"/>
</dbReference>
<dbReference type="PANTHER" id="PTHR30540">
    <property type="entry name" value="OSMOTIC STRESS POTASSIUM TRANSPORTER"/>
    <property type="match status" value="1"/>
</dbReference>
<gene>
    <name evidence="13" type="primary">kup</name>
    <name evidence="16" type="ORF">FHS48_002833</name>
</gene>
<sequence>MTDTPAKRGLLPLMIGAIGVVFGDIGTSPLYALKETFAGEHPLPLDKPHILGALSLIVWTLTLVVSVKYVVFVMRADNRGEGGSLALMARLSAALPSGSRYLPTVASIGILAAALFYGDCVITPAVSVLSAVEGLKIAIPHMEDAVVPITVTILIGLFLIQRFGTDLVGKLFGPVCILWFLVIGALGIHGIASAPAVLAALSPHHAAMFLATNGFTGLLILGAVVLAVTGAEALYADMGHFGRPAIRLGWYILVMPALILNYLGQGALLLKTPAAVESPFFLLAPKGLILPLVILATLATIIASQAVISGAFSISRQAIQLGYLPRMTIVHTSEHEIGQIYIPLINWALMVACVALVLAFKTSSGLAAAYGIAVTGNMVITTVMMAIAMRVLWSWKTPRTAIACAIFLTIDMAFFLSNITKVGNGGWVPLGLAGVLFMVLTTWKAGRRLLINRLTEGSLPDEHYTSLVASGRVARVPGTAVFLTGTTEGLPLALMHNLKHNKVAHERVILLTVVTQEVPVVANDKRMESREIAPGLLRLTLTYGFMETPDVPKTMALAKEQDLGFFYEPMNISYFLSRETIIPSRDPTLPLWQVNLFAWMARSATGAMGFFRLPPGRVVELGGQVEL</sequence>
<reference evidence="16 17" key="1">
    <citation type="submission" date="2020-08" db="EMBL/GenBank/DDBJ databases">
        <title>Genomic Encyclopedia of Type Strains, Phase IV (KMG-IV): sequencing the most valuable type-strain genomes for metagenomic binning, comparative biology and taxonomic classification.</title>
        <authorList>
            <person name="Goeker M."/>
        </authorList>
    </citation>
    <scope>NUCLEOTIDE SEQUENCE [LARGE SCALE GENOMIC DNA]</scope>
    <source>
        <strain evidence="16 17">DSM 11590</strain>
    </source>
</reference>
<keyword evidence="3 13" id="KW-0813">Transport</keyword>
<evidence type="ECO:0000259" key="15">
    <source>
        <dbReference type="Pfam" id="PF22776"/>
    </source>
</evidence>
<dbReference type="AlphaFoldDB" id="A0A7W9ZJI5"/>
<keyword evidence="11 13" id="KW-0406">Ion transport</keyword>
<evidence type="ECO:0000256" key="8">
    <source>
        <dbReference type="ARBA" id="ARBA00022847"/>
    </source>
</evidence>
<dbReference type="Proteomes" id="UP000544872">
    <property type="component" value="Unassembled WGS sequence"/>
</dbReference>
<evidence type="ECO:0000259" key="14">
    <source>
        <dbReference type="Pfam" id="PF02705"/>
    </source>
</evidence>
<evidence type="ECO:0000256" key="11">
    <source>
        <dbReference type="ARBA" id="ARBA00023065"/>
    </source>
</evidence>
<keyword evidence="10 13" id="KW-1133">Transmembrane helix</keyword>
<feature type="transmembrane region" description="Helical" evidence="13">
    <location>
        <begin position="50"/>
        <end position="71"/>
    </location>
</feature>
<comment type="caution">
    <text evidence="16">The sequence shown here is derived from an EMBL/GenBank/DDBJ whole genome shotgun (WGS) entry which is preliminary data.</text>
</comment>
<evidence type="ECO:0000313" key="17">
    <source>
        <dbReference type="Proteomes" id="UP000544872"/>
    </source>
</evidence>
<feature type="transmembrane region" description="Helical" evidence="13">
    <location>
        <begin position="145"/>
        <end position="164"/>
    </location>
</feature>
<evidence type="ECO:0000256" key="9">
    <source>
        <dbReference type="ARBA" id="ARBA00022958"/>
    </source>
</evidence>
<dbReference type="InterPro" id="IPR023051">
    <property type="entry name" value="Kup"/>
</dbReference>
<feature type="transmembrane region" description="Helical" evidence="13">
    <location>
        <begin position="288"/>
        <end position="319"/>
    </location>
</feature>
<keyword evidence="7 13" id="KW-0812">Transmembrane</keyword>
<keyword evidence="8 13" id="KW-0769">Symport</keyword>
<dbReference type="Pfam" id="PF02705">
    <property type="entry name" value="K_trans"/>
    <property type="match status" value="1"/>
</dbReference>
<protein>
    <recommendedName>
        <fullName evidence="13">Probable potassium transport system protein Kup</fullName>
    </recommendedName>
</protein>
<keyword evidence="5" id="KW-0997">Cell inner membrane</keyword>
<evidence type="ECO:0000256" key="10">
    <source>
        <dbReference type="ARBA" id="ARBA00022989"/>
    </source>
</evidence>
<evidence type="ECO:0000256" key="4">
    <source>
        <dbReference type="ARBA" id="ARBA00022475"/>
    </source>
</evidence>
<dbReference type="GO" id="GO:0005886">
    <property type="term" value="C:plasma membrane"/>
    <property type="evidence" value="ECO:0007669"/>
    <property type="project" value="UniProtKB-SubCell"/>
</dbReference>
<comment type="subcellular location">
    <subcellularLocation>
        <location evidence="13">Cell membrane</location>
        <topology evidence="13">Multi-pass membrane protein</topology>
    </subcellularLocation>
    <subcellularLocation>
        <location evidence="1">Membrane</location>
        <topology evidence="1">Multi-pass membrane protein</topology>
    </subcellularLocation>
</comment>
<feature type="transmembrane region" description="Helical" evidence="13">
    <location>
        <begin position="248"/>
        <end position="268"/>
    </location>
</feature>
<comment type="similarity">
    <text evidence="2 13">Belongs to the HAK/KUP transporter (TC 2.A.72) family.</text>
</comment>
<evidence type="ECO:0000256" key="12">
    <source>
        <dbReference type="ARBA" id="ARBA00023136"/>
    </source>
</evidence>
<evidence type="ECO:0000256" key="6">
    <source>
        <dbReference type="ARBA" id="ARBA00022538"/>
    </source>
</evidence>
<evidence type="ECO:0000256" key="5">
    <source>
        <dbReference type="ARBA" id="ARBA00022519"/>
    </source>
</evidence>
<proteinExistence type="inferred from homology"/>
<organism evidence="16 17">
    <name type="scientific">Novispirillum itersonii</name>
    <name type="common">Aquaspirillum itersonii</name>
    <dbReference type="NCBI Taxonomy" id="189"/>
    <lineage>
        <taxon>Bacteria</taxon>
        <taxon>Pseudomonadati</taxon>
        <taxon>Pseudomonadota</taxon>
        <taxon>Alphaproteobacteria</taxon>
        <taxon>Rhodospirillales</taxon>
        <taxon>Novispirillaceae</taxon>
        <taxon>Novispirillum</taxon>
    </lineage>
</organism>
<evidence type="ECO:0000313" key="16">
    <source>
        <dbReference type="EMBL" id="MBB6211394.1"/>
    </source>
</evidence>
<feature type="domain" description="K+ potassium transporter C-terminal" evidence="15">
    <location>
        <begin position="477"/>
        <end position="627"/>
    </location>
</feature>
<keyword evidence="12 13" id="KW-0472">Membrane</keyword>
<dbReference type="InterPro" id="IPR003855">
    <property type="entry name" value="K+_transporter"/>
</dbReference>
<feature type="transmembrane region" description="Helical" evidence="13">
    <location>
        <begin position="214"/>
        <end position="236"/>
    </location>
</feature>
<feature type="transmembrane region" description="Helical" evidence="13">
    <location>
        <begin position="340"/>
        <end position="360"/>
    </location>
</feature>
<comment type="function">
    <text evidence="13">Transport of potassium into the cell. Likely operates as a K(+):H(+) symporter.</text>
</comment>
<dbReference type="GO" id="GO:0015293">
    <property type="term" value="F:symporter activity"/>
    <property type="evidence" value="ECO:0007669"/>
    <property type="project" value="UniProtKB-UniRule"/>
</dbReference>
<dbReference type="EMBL" id="JACIIX010000011">
    <property type="protein sequence ID" value="MBB6211394.1"/>
    <property type="molecule type" value="Genomic_DNA"/>
</dbReference>
<keyword evidence="17" id="KW-1185">Reference proteome</keyword>
<evidence type="ECO:0000256" key="7">
    <source>
        <dbReference type="ARBA" id="ARBA00022692"/>
    </source>
</evidence>
<dbReference type="PANTHER" id="PTHR30540:SF79">
    <property type="entry name" value="LOW AFFINITY POTASSIUM TRANSPORT SYSTEM PROTEIN KUP"/>
    <property type="match status" value="1"/>
</dbReference>